<dbReference type="InterPro" id="IPR003594">
    <property type="entry name" value="HATPase_dom"/>
</dbReference>
<keyword evidence="1" id="KW-0472">Membrane</keyword>
<dbReference type="SUPFAM" id="SSF55874">
    <property type="entry name" value="ATPase domain of HSP90 chaperone/DNA topoisomerase II/histidine kinase"/>
    <property type="match status" value="1"/>
</dbReference>
<dbReference type="GO" id="GO:0000155">
    <property type="term" value="F:phosphorelay sensor kinase activity"/>
    <property type="evidence" value="ECO:0007669"/>
    <property type="project" value="InterPro"/>
</dbReference>
<evidence type="ECO:0000313" key="4">
    <source>
        <dbReference type="EMBL" id="SMO49746.1"/>
    </source>
</evidence>
<feature type="transmembrane region" description="Helical" evidence="1">
    <location>
        <begin position="328"/>
        <end position="346"/>
    </location>
</feature>
<accession>A0A521BRG3</accession>
<dbReference type="Gene3D" id="3.30.565.10">
    <property type="entry name" value="Histidine kinase-like ATPase, C-terminal domain"/>
    <property type="match status" value="1"/>
</dbReference>
<evidence type="ECO:0000256" key="1">
    <source>
        <dbReference type="SAM" id="Phobius"/>
    </source>
</evidence>
<dbReference type="PANTHER" id="PTHR34220:SF7">
    <property type="entry name" value="SENSOR HISTIDINE KINASE YPDA"/>
    <property type="match status" value="1"/>
</dbReference>
<evidence type="ECO:0000313" key="5">
    <source>
        <dbReference type="Proteomes" id="UP000315971"/>
    </source>
</evidence>
<gene>
    <name evidence="4" type="ORF">SAMN06265350_102484</name>
</gene>
<dbReference type="SMART" id="SM00387">
    <property type="entry name" value="HATPase_c"/>
    <property type="match status" value="1"/>
</dbReference>
<protein>
    <submittedName>
        <fullName evidence="4">Histidine kinase</fullName>
    </submittedName>
</protein>
<feature type="domain" description="Histidine kinase/HSP90-like ATPase" evidence="3">
    <location>
        <begin position="455"/>
        <end position="559"/>
    </location>
</feature>
<keyword evidence="4" id="KW-0418">Kinase</keyword>
<dbReference type="InterPro" id="IPR036890">
    <property type="entry name" value="HATPase_C_sf"/>
</dbReference>
<dbReference type="InterPro" id="IPR050640">
    <property type="entry name" value="Bact_2-comp_sensor_kinase"/>
</dbReference>
<name>A0A521BRG3_9SPHI</name>
<dbReference type="InterPro" id="IPR010559">
    <property type="entry name" value="Sig_transdc_His_kin_internal"/>
</dbReference>
<reference evidence="4 5" key="1">
    <citation type="submission" date="2017-05" db="EMBL/GenBank/DDBJ databases">
        <authorList>
            <person name="Varghese N."/>
            <person name="Submissions S."/>
        </authorList>
    </citation>
    <scope>NUCLEOTIDE SEQUENCE [LARGE SCALE GENOMIC DNA]</scope>
    <source>
        <strain evidence="4 5">DSM 21342</strain>
    </source>
</reference>
<keyword evidence="5" id="KW-1185">Reference proteome</keyword>
<dbReference type="RefSeq" id="WP_142602141.1">
    <property type="nucleotide sequence ID" value="NZ_FXSZ01000002.1"/>
</dbReference>
<organism evidence="4 5">
    <name type="scientific">Solitalea koreensis</name>
    <dbReference type="NCBI Taxonomy" id="543615"/>
    <lineage>
        <taxon>Bacteria</taxon>
        <taxon>Pseudomonadati</taxon>
        <taxon>Bacteroidota</taxon>
        <taxon>Sphingobacteriia</taxon>
        <taxon>Sphingobacteriales</taxon>
        <taxon>Sphingobacteriaceae</taxon>
        <taxon>Solitalea</taxon>
    </lineage>
</organism>
<evidence type="ECO:0000259" key="3">
    <source>
        <dbReference type="SMART" id="SM00387"/>
    </source>
</evidence>
<keyword evidence="4" id="KW-0808">Transferase</keyword>
<dbReference type="Pfam" id="PF02518">
    <property type="entry name" value="HATPase_c"/>
    <property type="match status" value="1"/>
</dbReference>
<evidence type="ECO:0000256" key="2">
    <source>
        <dbReference type="SAM" id="SignalP"/>
    </source>
</evidence>
<dbReference type="GO" id="GO:0016020">
    <property type="term" value="C:membrane"/>
    <property type="evidence" value="ECO:0007669"/>
    <property type="project" value="InterPro"/>
</dbReference>
<dbReference type="EMBL" id="FXSZ01000002">
    <property type="protein sequence ID" value="SMO49746.1"/>
    <property type="molecule type" value="Genomic_DNA"/>
</dbReference>
<dbReference type="Proteomes" id="UP000315971">
    <property type="component" value="Unassembled WGS sequence"/>
</dbReference>
<keyword evidence="1" id="KW-0812">Transmembrane</keyword>
<keyword evidence="1" id="KW-1133">Transmembrane helix</keyword>
<keyword evidence="2" id="KW-0732">Signal</keyword>
<dbReference type="OrthoDB" id="9809670at2"/>
<feature type="signal peptide" evidence="2">
    <location>
        <begin position="1"/>
        <end position="20"/>
    </location>
</feature>
<dbReference type="Pfam" id="PF06580">
    <property type="entry name" value="His_kinase"/>
    <property type="match status" value="1"/>
</dbReference>
<sequence length="559" mass="64175">MKRYILTFIITLLFAATCFAQSKIKDNLGMQYLKNAFDTELDREGYELLSGRKCAGLMFKNNDPLDRFKSNSISASTNTIDYFWVDCDANIDVIATLINSKNAEKFHYRVIKNDEIISGGWLSVNKFRKTKTGLEYAYLGNFNFKNSELRIQIEQKDNYYNKEEFVINNTPIKKPLYINAFLLREDVDGKKSEFIEIYKQGYNNKPDIKEYDQVKRDARGKLIGFNYSNRIQVIKAEVYSLTDTYNYFLYLIHEDGKKLDTVKIQTERNEPLYIIDKKYIRESGKYTALVVPEFIDGKRFFEKSTAFSFEVFPPANSKRVLSLSTGELILILMVLTGIGLIIWLLFRRNKLKLAVEKQNKEKVLLELKAIHSQLNPHFIFNALSSIQNLVNQNNLSKANEYLTTFSTLTRQVLSNKEELISVEEELKMLNSYLKMEQLRFGFQYEIKADPTLDVINIEIPTMLLQPFVENAIKHGIASKGAEGMVAISIGKEAEDVILTVKDNGAGFDEKQINGTSMGIKLCKDRIELLNKLHADAPVFLNISSNVNGTLVKVTLKDWA</sequence>
<proteinExistence type="predicted"/>
<feature type="chain" id="PRO_5021729213" evidence="2">
    <location>
        <begin position="21"/>
        <end position="559"/>
    </location>
</feature>
<dbReference type="PANTHER" id="PTHR34220">
    <property type="entry name" value="SENSOR HISTIDINE KINASE YPDA"/>
    <property type="match status" value="1"/>
</dbReference>
<dbReference type="AlphaFoldDB" id="A0A521BRG3"/>